<dbReference type="InterPro" id="IPR000772">
    <property type="entry name" value="Ricin_B_lectin"/>
</dbReference>
<evidence type="ECO:0000259" key="2">
    <source>
        <dbReference type="SMART" id="SM00458"/>
    </source>
</evidence>
<comment type="caution">
    <text evidence="3">The sequence shown here is derived from an EMBL/GenBank/DDBJ whole genome shotgun (WGS) entry which is preliminary data.</text>
</comment>
<dbReference type="Gene3D" id="2.80.10.50">
    <property type="match status" value="3"/>
</dbReference>
<feature type="signal peptide" evidence="1">
    <location>
        <begin position="1"/>
        <end position="20"/>
    </location>
</feature>
<dbReference type="SMART" id="SM00458">
    <property type="entry name" value="RICIN"/>
    <property type="match status" value="1"/>
</dbReference>
<accession>A0A841JH85</accession>
<feature type="chain" id="PRO_5032833746" description="Ricin B lectin domain-containing protein" evidence="1">
    <location>
        <begin position="21"/>
        <end position="536"/>
    </location>
</feature>
<sequence length="536" mass="57841">MKMMLNKLATIVLLCGTAFVCSCKKDLVGTSVNGAKKSNPQTKVVSGDYTSENAYSLNVVYFVPSDRTAITDYQTRLSKLLRWGQEFYRSNMIRNGYNTTFGMFVKTADTSSVRIVVINGQSPASSYTYNNKGTVEQEINSYFTANPTLKASDHYLVIMPVPDINAADVPFYGTGRFCYALDYAKFDIQYMGQATTDGNLLTKWFGGMMHELGHGLNLPHSHETNTEHTTLGTNLMGSGNYTLGSAPTFINRAGSAILNNCQVFSKTVKTFYNTSSASLTSLNGSVSNGNFIVSGTFTTTDVITAVNVYQDPGPTYGEPNNNYDAVAWSVNPTGNSFTVTMPISELQKTTGDYELFVSLIMSNGNRTTVGYLYTFSNNVPVIGFNFDQTTALTDGIYELKAACAPGRNLDVTSSGTADGTNVAVYTDGNTSNQRWQITSIGNGYYKLAPQHTSGKVLDVTGGSSASGANVDISTDSGSSAQQWKIVSVGSGYYKLQPACAPTLCLDVTSGTDANNNVEIYTDNGGGAQQWRFEKIN</sequence>
<evidence type="ECO:0000313" key="3">
    <source>
        <dbReference type="EMBL" id="MBB6127815.1"/>
    </source>
</evidence>
<proteinExistence type="predicted"/>
<evidence type="ECO:0000256" key="1">
    <source>
        <dbReference type="SAM" id="SignalP"/>
    </source>
</evidence>
<dbReference type="AlphaFoldDB" id="A0A841JH85"/>
<protein>
    <recommendedName>
        <fullName evidence="2">Ricin B lectin domain-containing protein</fullName>
    </recommendedName>
</protein>
<dbReference type="RefSeq" id="WP_183587101.1">
    <property type="nucleotide sequence ID" value="NZ_JACHCA010000004.1"/>
</dbReference>
<dbReference type="Proteomes" id="UP000548326">
    <property type="component" value="Unassembled WGS sequence"/>
</dbReference>
<dbReference type="CDD" id="cd00161">
    <property type="entry name" value="beta-trefoil_Ricin-like"/>
    <property type="match status" value="1"/>
</dbReference>
<dbReference type="PROSITE" id="PS50231">
    <property type="entry name" value="RICIN_B_LECTIN"/>
    <property type="match status" value="1"/>
</dbReference>
<dbReference type="SUPFAM" id="SSF50370">
    <property type="entry name" value="Ricin B-like lectins"/>
    <property type="match status" value="1"/>
</dbReference>
<evidence type="ECO:0000313" key="4">
    <source>
        <dbReference type="Proteomes" id="UP000548326"/>
    </source>
</evidence>
<dbReference type="InterPro" id="IPR035992">
    <property type="entry name" value="Ricin_B-like_lectins"/>
</dbReference>
<dbReference type="Pfam" id="PF14200">
    <property type="entry name" value="RicinB_lectin_2"/>
    <property type="match status" value="2"/>
</dbReference>
<keyword evidence="1" id="KW-0732">Signal</keyword>
<reference evidence="3 4" key="1">
    <citation type="submission" date="2020-08" db="EMBL/GenBank/DDBJ databases">
        <title>Genomic Encyclopedia of Type Strains, Phase IV (KMG-V): Genome sequencing to study the core and pangenomes of soil and plant-associated prokaryotes.</title>
        <authorList>
            <person name="Whitman W."/>
        </authorList>
    </citation>
    <scope>NUCLEOTIDE SEQUENCE [LARGE SCALE GENOMIC DNA]</scope>
    <source>
        <strain evidence="3 4">MP601</strain>
    </source>
</reference>
<feature type="domain" description="Ricin B lectin" evidence="2">
    <location>
        <begin position="395"/>
        <end position="533"/>
    </location>
</feature>
<dbReference type="EMBL" id="JACHCA010000004">
    <property type="protein sequence ID" value="MBB6127815.1"/>
    <property type="molecule type" value="Genomic_DNA"/>
</dbReference>
<organism evidence="3 4">
    <name type="scientific">Mucilaginibacter lappiensis</name>
    <dbReference type="NCBI Taxonomy" id="354630"/>
    <lineage>
        <taxon>Bacteria</taxon>
        <taxon>Pseudomonadati</taxon>
        <taxon>Bacteroidota</taxon>
        <taxon>Sphingobacteriia</taxon>
        <taxon>Sphingobacteriales</taxon>
        <taxon>Sphingobacteriaceae</taxon>
        <taxon>Mucilaginibacter</taxon>
    </lineage>
</organism>
<dbReference type="PROSITE" id="PS51257">
    <property type="entry name" value="PROKAR_LIPOPROTEIN"/>
    <property type="match status" value="1"/>
</dbReference>
<name>A0A841JH85_9SPHI</name>
<gene>
    <name evidence="3" type="ORF">HDF22_001923</name>
</gene>